<accession>V4BX95</accession>
<dbReference type="RefSeq" id="XP_009055336.1">
    <property type="nucleotide sequence ID" value="XM_009057088.1"/>
</dbReference>
<dbReference type="Gene3D" id="3.40.720.10">
    <property type="entry name" value="Alkaline Phosphatase, subunit A"/>
    <property type="match status" value="1"/>
</dbReference>
<dbReference type="CTD" id="20235884"/>
<dbReference type="GO" id="GO:0005615">
    <property type="term" value="C:extracellular space"/>
    <property type="evidence" value="ECO:0007669"/>
    <property type="project" value="TreeGrafter"/>
</dbReference>
<name>V4BX95_LOTGI</name>
<gene>
    <name evidence="1" type="ORF">LOTGIDRAFT_153160</name>
</gene>
<protein>
    <recommendedName>
        <fullName evidence="3">Sulfatase N-terminal domain-containing protein</fullName>
    </recommendedName>
</protein>
<dbReference type="AlphaFoldDB" id="V4BX95"/>
<dbReference type="PANTHER" id="PTHR10974:SF1">
    <property type="entry name" value="FI08016P-RELATED"/>
    <property type="match status" value="1"/>
</dbReference>
<dbReference type="KEGG" id="lgi:LOTGIDRAFT_153160"/>
<proteinExistence type="predicted"/>
<evidence type="ECO:0000313" key="1">
    <source>
        <dbReference type="EMBL" id="ESO93704.1"/>
    </source>
</evidence>
<dbReference type="EMBL" id="KB201890">
    <property type="protein sequence ID" value="ESO93704.1"/>
    <property type="molecule type" value="Genomic_DNA"/>
</dbReference>
<dbReference type="SUPFAM" id="SSF53649">
    <property type="entry name" value="Alkaline phosphatase-like"/>
    <property type="match status" value="1"/>
</dbReference>
<dbReference type="FunFam" id="3.40.720.10:FF:000017">
    <property type="entry name" value="Predicted protein"/>
    <property type="match status" value="1"/>
</dbReference>
<evidence type="ECO:0008006" key="3">
    <source>
        <dbReference type="Google" id="ProtNLM"/>
    </source>
</evidence>
<dbReference type="HOGENOM" id="CLU_018076_0_0_1"/>
<dbReference type="InterPro" id="IPR004245">
    <property type="entry name" value="DUF229"/>
</dbReference>
<sequence length="498" mass="57483">MSEAVNFTSDIEVKDEFLSISCFTKESTEPFYKNFHAFLISKTDAIKKLKKNFEAEKARSKEHLNVVMIGIDSLSRLNHMRSMPKARDYLLNNLSAIELKGYTKVADNTFVNVVPLTTGRFLEELPWNETLSREPFDKYNFIWKNFNNNGYPTLYAEDAPNIATFNYLKFGFLKPPSLHYYRPFAKAMEDESSVWNSGHHCVHDRPETTILLDYVHNFMRKYRNQPHFSYSFNSRLTHDAMKDALRADDPYVAWLKSVHYEGLLNNTVLIFFSDHGLRFGAFRKTYVGKLEERLPMMYFVFPKWFLKKYPTISANLQINKNRLTSPFDIYATLKNILYFNGTSNAKVDPKQRGISLFNIIPESRTCENSGILPHWCVCMAQTSLPTDNPLAVKSVNFLIQVINNYLKKYPLCEPLSLKTIKSVQIMENNDKLLRFAESKNDVSVLLTPGAGEFEATVKYEETSGEFSMAGDISRINLYGHDADCVSDSKIRKICYCVK</sequence>
<dbReference type="InterPro" id="IPR017850">
    <property type="entry name" value="Alkaline_phosphatase_core_sf"/>
</dbReference>
<organism evidence="1 2">
    <name type="scientific">Lottia gigantea</name>
    <name type="common">Giant owl limpet</name>
    <dbReference type="NCBI Taxonomy" id="225164"/>
    <lineage>
        <taxon>Eukaryota</taxon>
        <taxon>Metazoa</taxon>
        <taxon>Spiralia</taxon>
        <taxon>Lophotrochozoa</taxon>
        <taxon>Mollusca</taxon>
        <taxon>Gastropoda</taxon>
        <taxon>Patellogastropoda</taxon>
        <taxon>Lottioidea</taxon>
        <taxon>Lottiidae</taxon>
        <taxon>Lottia</taxon>
    </lineage>
</organism>
<dbReference type="PANTHER" id="PTHR10974">
    <property type="entry name" value="FI08016P-RELATED"/>
    <property type="match status" value="1"/>
</dbReference>
<dbReference type="STRING" id="225164.V4BX95"/>
<dbReference type="OrthoDB" id="413313at2759"/>
<dbReference type="GeneID" id="20235884"/>
<keyword evidence="2" id="KW-1185">Reference proteome</keyword>
<dbReference type="Proteomes" id="UP000030746">
    <property type="component" value="Unassembled WGS sequence"/>
</dbReference>
<reference evidence="1 2" key="1">
    <citation type="journal article" date="2013" name="Nature">
        <title>Insights into bilaterian evolution from three spiralian genomes.</title>
        <authorList>
            <person name="Simakov O."/>
            <person name="Marletaz F."/>
            <person name="Cho S.J."/>
            <person name="Edsinger-Gonzales E."/>
            <person name="Havlak P."/>
            <person name="Hellsten U."/>
            <person name="Kuo D.H."/>
            <person name="Larsson T."/>
            <person name="Lv J."/>
            <person name="Arendt D."/>
            <person name="Savage R."/>
            <person name="Osoegawa K."/>
            <person name="de Jong P."/>
            <person name="Grimwood J."/>
            <person name="Chapman J.A."/>
            <person name="Shapiro H."/>
            <person name="Aerts A."/>
            <person name="Otillar R.P."/>
            <person name="Terry A.Y."/>
            <person name="Boore J.L."/>
            <person name="Grigoriev I.V."/>
            <person name="Lindberg D.R."/>
            <person name="Seaver E.C."/>
            <person name="Weisblat D.A."/>
            <person name="Putnam N.H."/>
            <person name="Rokhsar D.S."/>
        </authorList>
    </citation>
    <scope>NUCLEOTIDE SEQUENCE [LARGE SCALE GENOMIC DNA]</scope>
</reference>
<dbReference type="OMA" id="CIPLENG"/>
<dbReference type="CDD" id="cd16021">
    <property type="entry name" value="ALP_like"/>
    <property type="match status" value="1"/>
</dbReference>
<evidence type="ECO:0000313" key="2">
    <source>
        <dbReference type="Proteomes" id="UP000030746"/>
    </source>
</evidence>
<dbReference type="Pfam" id="PF02995">
    <property type="entry name" value="DUF229"/>
    <property type="match status" value="1"/>
</dbReference>